<dbReference type="GO" id="GO:0005654">
    <property type="term" value="C:nucleoplasm"/>
    <property type="evidence" value="ECO:0007669"/>
    <property type="project" value="TreeGrafter"/>
</dbReference>
<accession>A0A2J7RLI2</accession>
<gene>
    <name evidence="5" type="ORF">B7P43_G03437</name>
</gene>
<protein>
    <recommendedName>
        <fullName evidence="7">Protein SAAL1</fullName>
    </recommendedName>
</protein>
<dbReference type="EMBL" id="NEVH01002684">
    <property type="protein sequence ID" value="PNF41691.1"/>
    <property type="molecule type" value="Genomic_DNA"/>
</dbReference>
<feature type="compositionally biased region" description="Basic and acidic residues" evidence="4">
    <location>
        <begin position="1"/>
        <end position="10"/>
    </location>
</feature>
<reference evidence="5 6" key="1">
    <citation type="submission" date="2017-12" db="EMBL/GenBank/DDBJ databases">
        <title>Hemimetabolous genomes reveal molecular basis of termite eusociality.</title>
        <authorList>
            <person name="Harrison M.C."/>
            <person name="Jongepier E."/>
            <person name="Robertson H.M."/>
            <person name="Arning N."/>
            <person name="Bitard-Feildel T."/>
            <person name="Chao H."/>
            <person name="Childers C.P."/>
            <person name="Dinh H."/>
            <person name="Doddapaneni H."/>
            <person name="Dugan S."/>
            <person name="Gowin J."/>
            <person name="Greiner C."/>
            <person name="Han Y."/>
            <person name="Hu H."/>
            <person name="Hughes D.S.T."/>
            <person name="Huylmans A.-K."/>
            <person name="Kemena C."/>
            <person name="Kremer L.P.M."/>
            <person name="Lee S.L."/>
            <person name="Lopez-Ezquerra A."/>
            <person name="Mallet L."/>
            <person name="Monroy-Kuhn J.M."/>
            <person name="Moser A."/>
            <person name="Murali S.C."/>
            <person name="Muzny D.M."/>
            <person name="Otani S."/>
            <person name="Piulachs M.-D."/>
            <person name="Poelchau M."/>
            <person name="Qu J."/>
            <person name="Schaub F."/>
            <person name="Wada-Katsumata A."/>
            <person name="Worley K.C."/>
            <person name="Xie Q."/>
            <person name="Ylla G."/>
            <person name="Poulsen M."/>
            <person name="Gibbs R.A."/>
            <person name="Schal C."/>
            <person name="Richards S."/>
            <person name="Belles X."/>
            <person name="Korb J."/>
            <person name="Bornberg-Bauer E."/>
        </authorList>
    </citation>
    <scope>NUCLEOTIDE SEQUENCE [LARGE SCALE GENOMIC DNA]</scope>
    <source>
        <tissue evidence="5">Whole body</tissue>
    </source>
</reference>
<keyword evidence="6" id="KW-1185">Reference proteome</keyword>
<dbReference type="PANTHER" id="PTHR23424:SF23">
    <property type="entry name" value="PROTEIN SAAL1"/>
    <property type="match status" value="1"/>
</dbReference>
<evidence type="ECO:0008006" key="7">
    <source>
        <dbReference type="Google" id="ProtNLM"/>
    </source>
</evidence>
<comment type="subcellular location">
    <subcellularLocation>
        <location evidence="1">Nucleus</location>
    </subcellularLocation>
</comment>
<proteinExistence type="inferred from homology"/>
<organism evidence="5 6">
    <name type="scientific">Cryptotermes secundus</name>
    <dbReference type="NCBI Taxonomy" id="105785"/>
    <lineage>
        <taxon>Eukaryota</taxon>
        <taxon>Metazoa</taxon>
        <taxon>Ecdysozoa</taxon>
        <taxon>Arthropoda</taxon>
        <taxon>Hexapoda</taxon>
        <taxon>Insecta</taxon>
        <taxon>Pterygota</taxon>
        <taxon>Neoptera</taxon>
        <taxon>Polyneoptera</taxon>
        <taxon>Dictyoptera</taxon>
        <taxon>Blattodea</taxon>
        <taxon>Blattoidea</taxon>
        <taxon>Termitoidae</taxon>
        <taxon>Kalotermitidae</taxon>
        <taxon>Cryptotermitinae</taxon>
        <taxon>Cryptotermes</taxon>
    </lineage>
</organism>
<evidence type="ECO:0000313" key="5">
    <source>
        <dbReference type="EMBL" id="PNF41691.1"/>
    </source>
</evidence>
<evidence type="ECO:0000256" key="3">
    <source>
        <dbReference type="ARBA" id="ARBA00038401"/>
    </source>
</evidence>
<name>A0A2J7RLI2_9NEOP</name>
<evidence type="ECO:0000313" key="6">
    <source>
        <dbReference type="Proteomes" id="UP000235965"/>
    </source>
</evidence>
<keyword evidence="2" id="KW-0539">Nucleus</keyword>
<evidence type="ECO:0000256" key="1">
    <source>
        <dbReference type="ARBA" id="ARBA00004123"/>
    </source>
</evidence>
<dbReference type="InterPro" id="IPR052464">
    <property type="entry name" value="Synovial_Prolif_Regulator"/>
</dbReference>
<dbReference type="InterPro" id="IPR011989">
    <property type="entry name" value="ARM-like"/>
</dbReference>
<feature type="region of interest" description="Disordered" evidence="4">
    <location>
        <begin position="1"/>
        <end position="34"/>
    </location>
</feature>
<dbReference type="OrthoDB" id="2156856at2759"/>
<comment type="caution">
    <text evidence="5">The sequence shown here is derived from an EMBL/GenBank/DDBJ whole genome shotgun (WGS) entry which is preliminary data.</text>
</comment>
<dbReference type="PANTHER" id="PTHR23424">
    <property type="entry name" value="SERUM AMYLOID A"/>
    <property type="match status" value="1"/>
</dbReference>
<feature type="compositionally biased region" description="Polar residues" evidence="4">
    <location>
        <begin position="14"/>
        <end position="24"/>
    </location>
</feature>
<dbReference type="AlphaFoldDB" id="A0A2J7RLI2"/>
<evidence type="ECO:0000256" key="2">
    <source>
        <dbReference type="ARBA" id="ARBA00023242"/>
    </source>
</evidence>
<dbReference type="Proteomes" id="UP000235965">
    <property type="component" value="Unassembled WGS sequence"/>
</dbReference>
<dbReference type="Gene3D" id="1.25.10.10">
    <property type="entry name" value="Leucine-rich Repeat Variant"/>
    <property type="match status" value="1"/>
</dbReference>
<evidence type="ECO:0000256" key="4">
    <source>
        <dbReference type="SAM" id="MobiDB-lite"/>
    </source>
</evidence>
<sequence length="536" mass="60315">MRDTDVERRIHSMKMNNESETDSSALPEESRQCNPSLPVEMEHDVSRMRGDAIGTTLYSECWVLKILMKLMKFCSEDWSEDVETELCLLWDMTIEPDVVELLMQYDFLDLASRIIRDTTIPRLMEILVGIMGNLSCVPSVRMEIAKRVTIIHMLLDLLSLPDVPTLLQLMRLLQACFWDLRNTEAKISSSAIPEEHSVLHENKTIVSSEPEMITECSELNVSPSLIHGVDGKVGESCSFIADTKQLRYVGNLSVEKSVDHHPLEEVSQHLQSCVVDLKQSRLTSCALHEPDHTGNPRVVESHVLDPDQIDCESDNMNDRINGRQFQFNEESSKEKTEVHSLWLQELCDVNKWLPSVSFILRSSKNEELICNSLAMLDSLSCVPVNNGLLGMHIASPGSRAEALGTSMCNHLIVDKPSNQLSEHQGEFIMLAATVMSSLLEDMGFFHPPTFNCFLTILTFLQGRSTAQRNECNKEYEENVTGSATLEVEQEVIANLEKYFVAVVQLADGEEVAHVLQHCNPEHVAILQSIMEGKKSS</sequence>
<comment type="similarity">
    <text evidence="3">Belongs to the SAAL1 family.</text>
</comment>